<dbReference type="Pfam" id="PF13487">
    <property type="entry name" value="HD_5"/>
    <property type="match status" value="1"/>
</dbReference>
<proteinExistence type="predicted"/>
<organism evidence="2">
    <name type="scientific">bioreactor metagenome</name>
    <dbReference type="NCBI Taxonomy" id="1076179"/>
    <lineage>
        <taxon>unclassified sequences</taxon>
        <taxon>metagenomes</taxon>
        <taxon>ecological metagenomes</taxon>
    </lineage>
</organism>
<evidence type="ECO:0000259" key="1">
    <source>
        <dbReference type="PROSITE" id="PS51832"/>
    </source>
</evidence>
<dbReference type="SUPFAM" id="SSF109604">
    <property type="entry name" value="HD-domain/PDEase-like"/>
    <property type="match status" value="1"/>
</dbReference>
<accession>A0A645HAU9</accession>
<dbReference type="CDD" id="cd00077">
    <property type="entry name" value="HDc"/>
    <property type="match status" value="1"/>
</dbReference>
<dbReference type="AlphaFoldDB" id="A0A645HAU9"/>
<comment type="caution">
    <text evidence="2">The sequence shown here is derived from an EMBL/GenBank/DDBJ whole genome shotgun (WGS) entry which is preliminary data.</text>
</comment>
<dbReference type="InterPro" id="IPR037522">
    <property type="entry name" value="HD_GYP_dom"/>
</dbReference>
<dbReference type="PROSITE" id="PS51832">
    <property type="entry name" value="HD_GYP"/>
    <property type="match status" value="1"/>
</dbReference>
<dbReference type="EMBL" id="VSSQ01090126">
    <property type="protein sequence ID" value="MPN36155.1"/>
    <property type="molecule type" value="Genomic_DNA"/>
</dbReference>
<dbReference type="PANTHER" id="PTHR43155">
    <property type="entry name" value="CYCLIC DI-GMP PHOSPHODIESTERASE PA4108-RELATED"/>
    <property type="match status" value="1"/>
</dbReference>
<feature type="domain" description="HD-GYP" evidence="1">
    <location>
        <begin position="1"/>
        <end position="114"/>
    </location>
</feature>
<evidence type="ECO:0000313" key="2">
    <source>
        <dbReference type="EMBL" id="MPN36155.1"/>
    </source>
</evidence>
<gene>
    <name evidence="2" type="ORF">SDC9_183662</name>
</gene>
<sequence>MRYILRHPIDSGRMLLPNFGEQIAEIARNHHGRLDGSGYPRGLRSEDISLSSQIVAVADVFDAMTSDRGYNVVKTYTQAAEELASLSHQFDSRITSVLMHLVSSGALEEGVGSGA</sequence>
<reference evidence="2" key="1">
    <citation type="submission" date="2019-08" db="EMBL/GenBank/DDBJ databases">
        <authorList>
            <person name="Kucharzyk K."/>
            <person name="Murdoch R.W."/>
            <person name="Higgins S."/>
            <person name="Loffler F."/>
        </authorList>
    </citation>
    <scope>NUCLEOTIDE SEQUENCE</scope>
</reference>
<protein>
    <recommendedName>
        <fullName evidence="1">HD-GYP domain-containing protein</fullName>
    </recommendedName>
</protein>
<name>A0A645HAU9_9ZZZZ</name>
<dbReference type="InterPro" id="IPR003607">
    <property type="entry name" value="HD/PDEase_dom"/>
</dbReference>
<dbReference type="Gene3D" id="1.10.3210.10">
    <property type="entry name" value="Hypothetical protein af1432"/>
    <property type="match status" value="1"/>
</dbReference>